<dbReference type="EMBL" id="GL871001">
    <property type="protein sequence ID" value="EGC37360.1"/>
    <property type="molecule type" value="Genomic_DNA"/>
</dbReference>
<keyword evidence="5" id="KW-1185">Reference proteome</keyword>
<dbReference type="AlphaFoldDB" id="F0ZFC6"/>
<sequence>MQLSLTNINSHYKKLFQPFINKNNLKFLQNQQYIFNNIINKNDINKKYFSSYYEYDNSNSTGFGYDFNIEIPIPSASLSTTTNVSTQQNHNNNIINNHVNTKSNIISPIILEKLPKKIKISRNKKIENIINNNNNNNNDNDNNNNNNNNDNNNNSNINKINQNLKNEKINVNNSVNNETKPTTNKKTKSNKNETDDLLEIEDFKLTDEQEKIVDLIVNGGKNVFFTGSAGTGKSFILQRLVLELRKKYPKSVFITAATGIAENLKIKL</sequence>
<reference evidence="5" key="1">
    <citation type="journal article" date="2011" name="Genome Biol.">
        <title>Comparative genomics of the social amoebae Dictyostelium discoideum and Dictyostelium purpureum.</title>
        <authorList>
            <consortium name="US DOE Joint Genome Institute (JGI-PGF)"/>
            <person name="Sucgang R."/>
            <person name="Kuo A."/>
            <person name="Tian X."/>
            <person name="Salerno W."/>
            <person name="Parikh A."/>
            <person name="Feasley C.L."/>
            <person name="Dalin E."/>
            <person name="Tu H."/>
            <person name="Huang E."/>
            <person name="Barry K."/>
            <person name="Lindquist E."/>
            <person name="Shapiro H."/>
            <person name="Bruce D."/>
            <person name="Schmutz J."/>
            <person name="Salamov A."/>
            <person name="Fey P."/>
            <person name="Gaudet P."/>
            <person name="Anjard C."/>
            <person name="Babu M.M."/>
            <person name="Basu S."/>
            <person name="Bushmanova Y."/>
            <person name="van der Wel H."/>
            <person name="Katoh-Kurasawa M."/>
            <person name="Dinh C."/>
            <person name="Coutinho P.M."/>
            <person name="Saito T."/>
            <person name="Elias M."/>
            <person name="Schaap P."/>
            <person name="Kay R.R."/>
            <person name="Henrissat B."/>
            <person name="Eichinger L."/>
            <person name="Rivero F."/>
            <person name="Putnam N.H."/>
            <person name="West C.M."/>
            <person name="Loomis W.F."/>
            <person name="Chisholm R.L."/>
            <person name="Shaulsky G."/>
            <person name="Strassmann J.E."/>
            <person name="Queller D.C."/>
            <person name="Kuspa A."/>
            <person name="Grigoriev I.V."/>
        </authorList>
    </citation>
    <scope>NUCLEOTIDE SEQUENCE [LARGE SCALE GENOMIC DNA]</scope>
    <source>
        <strain evidence="5">QSDP1</strain>
    </source>
</reference>
<dbReference type="InParanoid" id="F0ZFC6"/>
<dbReference type="OrthoDB" id="19611at2759"/>
<dbReference type="GO" id="GO:0006310">
    <property type="term" value="P:DNA recombination"/>
    <property type="evidence" value="ECO:0007669"/>
    <property type="project" value="UniProtKB-KW"/>
</dbReference>
<gene>
    <name evidence="4" type="ORF">DICPUDRAFT_97281</name>
</gene>
<evidence type="ECO:0000256" key="1">
    <source>
        <dbReference type="RuleBase" id="RU363044"/>
    </source>
</evidence>
<comment type="similarity">
    <text evidence="1">Belongs to the helicase family.</text>
</comment>
<organism evidence="4 5">
    <name type="scientific">Dictyostelium purpureum</name>
    <name type="common">Slime mold</name>
    <dbReference type="NCBI Taxonomy" id="5786"/>
    <lineage>
        <taxon>Eukaryota</taxon>
        <taxon>Amoebozoa</taxon>
        <taxon>Evosea</taxon>
        <taxon>Eumycetozoa</taxon>
        <taxon>Dictyostelia</taxon>
        <taxon>Dictyosteliales</taxon>
        <taxon>Dictyosteliaceae</taxon>
        <taxon>Dictyostelium</taxon>
    </lineage>
</organism>
<keyword evidence="1" id="KW-0234">DNA repair</keyword>
<keyword evidence="1" id="KW-0233">DNA recombination</keyword>
<comment type="cofactor">
    <cofactor evidence="1">
        <name>Mg(2+)</name>
        <dbReference type="ChEBI" id="CHEBI:18420"/>
    </cofactor>
</comment>
<keyword evidence="1" id="KW-0067">ATP-binding</keyword>
<dbReference type="eggNOG" id="KOG0987">
    <property type="taxonomic scope" value="Eukaryota"/>
</dbReference>
<dbReference type="Proteomes" id="UP000001064">
    <property type="component" value="Unassembled WGS sequence"/>
</dbReference>
<dbReference type="EC" id="5.6.2.3" evidence="1"/>
<evidence type="ECO:0000313" key="4">
    <source>
        <dbReference type="EMBL" id="EGC37360.1"/>
    </source>
</evidence>
<accession>F0ZFC6</accession>
<keyword evidence="1" id="KW-0347">Helicase</keyword>
<dbReference type="GO" id="GO:0006281">
    <property type="term" value="P:DNA repair"/>
    <property type="evidence" value="ECO:0007669"/>
    <property type="project" value="UniProtKB-KW"/>
</dbReference>
<name>F0ZFC6_DICPU</name>
<comment type="catalytic activity">
    <reaction evidence="1">
        <text>ATP + H2O = ADP + phosphate + H(+)</text>
        <dbReference type="Rhea" id="RHEA:13065"/>
        <dbReference type="ChEBI" id="CHEBI:15377"/>
        <dbReference type="ChEBI" id="CHEBI:15378"/>
        <dbReference type="ChEBI" id="CHEBI:30616"/>
        <dbReference type="ChEBI" id="CHEBI:43474"/>
        <dbReference type="ChEBI" id="CHEBI:456216"/>
        <dbReference type="EC" id="5.6.2.3"/>
    </reaction>
</comment>
<dbReference type="STRING" id="5786.F0ZFC6"/>
<evidence type="ECO:0000313" key="5">
    <source>
        <dbReference type="Proteomes" id="UP000001064"/>
    </source>
</evidence>
<dbReference type="GO" id="GO:0043139">
    <property type="term" value="F:5'-3' DNA helicase activity"/>
    <property type="evidence" value="ECO:0007669"/>
    <property type="project" value="UniProtKB-EC"/>
</dbReference>
<dbReference type="GeneID" id="10499973"/>
<feature type="region of interest" description="Disordered" evidence="2">
    <location>
        <begin position="130"/>
        <end position="193"/>
    </location>
</feature>
<dbReference type="VEuPathDB" id="AmoebaDB:DICPUDRAFT_97281"/>
<dbReference type="InterPro" id="IPR010285">
    <property type="entry name" value="DNA_helicase_pif1-like_DEAD"/>
</dbReference>
<dbReference type="SUPFAM" id="SSF52540">
    <property type="entry name" value="P-loop containing nucleoside triphosphate hydrolases"/>
    <property type="match status" value="1"/>
</dbReference>
<keyword evidence="1" id="KW-0547">Nucleotide-binding</keyword>
<dbReference type="Pfam" id="PF05970">
    <property type="entry name" value="PIF1"/>
    <property type="match status" value="1"/>
</dbReference>
<evidence type="ECO:0000256" key="2">
    <source>
        <dbReference type="SAM" id="MobiDB-lite"/>
    </source>
</evidence>
<evidence type="ECO:0000259" key="3">
    <source>
        <dbReference type="Pfam" id="PF05970"/>
    </source>
</evidence>
<keyword evidence="1" id="KW-0378">Hydrolase</keyword>
<proteinExistence type="inferred from homology"/>
<feature type="compositionally biased region" description="Low complexity" evidence="2">
    <location>
        <begin position="130"/>
        <end position="182"/>
    </location>
</feature>
<dbReference type="GO" id="GO:0016887">
    <property type="term" value="F:ATP hydrolysis activity"/>
    <property type="evidence" value="ECO:0007669"/>
    <property type="project" value="RHEA"/>
</dbReference>
<dbReference type="InterPro" id="IPR027417">
    <property type="entry name" value="P-loop_NTPase"/>
</dbReference>
<dbReference type="GO" id="GO:0000723">
    <property type="term" value="P:telomere maintenance"/>
    <property type="evidence" value="ECO:0007669"/>
    <property type="project" value="InterPro"/>
</dbReference>
<protein>
    <recommendedName>
        <fullName evidence="1">ATP-dependent DNA helicase</fullName>
        <ecNumber evidence="1">5.6.2.3</ecNumber>
    </recommendedName>
</protein>
<dbReference type="GO" id="GO:0005524">
    <property type="term" value="F:ATP binding"/>
    <property type="evidence" value="ECO:0007669"/>
    <property type="project" value="UniProtKB-KW"/>
</dbReference>
<feature type="domain" description="DNA helicase Pif1-like DEAD-box helicase" evidence="3">
    <location>
        <begin position="204"/>
        <end position="262"/>
    </location>
</feature>
<dbReference type="Gene3D" id="3.40.50.300">
    <property type="entry name" value="P-loop containing nucleotide triphosphate hydrolases"/>
    <property type="match status" value="1"/>
</dbReference>
<dbReference type="RefSeq" id="XP_003286101.1">
    <property type="nucleotide sequence ID" value="XM_003286053.1"/>
</dbReference>
<dbReference type="KEGG" id="dpp:DICPUDRAFT_97281"/>
<keyword evidence="1" id="KW-0227">DNA damage</keyword>